<evidence type="ECO:0000313" key="1">
    <source>
        <dbReference type="EMBL" id="PRH80377.1"/>
    </source>
</evidence>
<name>A0A2S9Q193_9ACTN</name>
<dbReference type="EMBL" id="PVLV01000062">
    <property type="protein sequence ID" value="PRH80377.1"/>
    <property type="molecule type" value="Genomic_DNA"/>
</dbReference>
<protein>
    <submittedName>
        <fullName evidence="1">Uncharacterized protein</fullName>
    </submittedName>
</protein>
<dbReference type="AlphaFoldDB" id="A0A2S9Q193"/>
<comment type="caution">
    <text evidence="1">The sequence shown here is derived from an EMBL/GenBank/DDBJ whole genome shotgun (WGS) entry which is preliminary data.</text>
</comment>
<sequence length="134" mass="14758">MLYAVLYSEPHFQGQSAAISYTGPRTYGLRGLGLPKVSSLTVPKRREDGVLGVVTYGLYLWRQRPHHLLPVSKEVGESCLRCTDDVEDLDEWCSHAHFVTLYICSDRSPSMAHTSGGFAGPDLNIVDELPAAHA</sequence>
<dbReference type="Proteomes" id="UP000239322">
    <property type="component" value="Unassembled WGS sequence"/>
</dbReference>
<dbReference type="OrthoDB" id="5187600at2"/>
<proteinExistence type="predicted"/>
<dbReference type="RefSeq" id="WP_105867550.1">
    <property type="nucleotide sequence ID" value="NZ_PVLV01000062.1"/>
</dbReference>
<organism evidence="1 2">
    <name type="scientific">Streptomyces solincola</name>
    <dbReference type="NCBI Taxonomy" id="2100817"/>
    <lineage>
        <taxon>Bacteria</taxon>
        <taxon>Bacillati</taxon>
        <taxon>Actinomycetota</taxon>
        <taxon>Actinomycetes</taxon>
        <taxon>Kitasatosporales</taxon>
        <taxon>Streptomycetaceae</taxon>
        <taxon>Streptomyces</taxon>
    </lineage>
</organism>
<evidence type="ECO:0000313" key="2">
    <source>
        <dbReference type="Proteomes" id="UP000239322"/>
    </source>
</evidence>
<keyword evidence="2" id="KW-1185">Reference proteome</keyword>
<accession>A0A2S9Q193</accession>
<gene>
    <name evidence="1" type="ORF">C6N75_04620</name>
</gene>
<reference evidence="1 2" key="1">
    <citation type="submission" date="2018-03" db="EMBL/GenBank/DDBJ databases">
        <title>Novel Streptomyces sp. from soil.</title>
        <authorList>
            <person name="Tan G.Y.A."/>
            <person name="Lee Z.Y."/>
        </authorList>
    </citation>
    <scope>NUCLEOTIDE SEQUENCE [LARGE SCALE GENOMIC DNA]</scope>
    <source>
        <strain evidence="1 2">ST5x</strain>
    </source>
</reference>